<sequence>MEEEQGVPNEPDTLVEMCISYCVNYPDIFTEEDPTYSYDDILSREDHKAPPSLKSGLILPINLCDRLLSYYTTNATSAWNPNALYDDIMNIFKDVERTQLSKAVFRADFGLFYRGIEMLCEHPLRHLELSCCNYCNHTPKTVFVPLKKLASTLKVLKLWQKEGCPHCKYEFVTQMLKMQQDTDILTCKNIQVLSLQNFQFDGLPDSTSVGTFFCQLLRPLVQLTHLDISGCTLNENHLSFISDIQNLLYLNIANINISTSNLKKAVEVIITATKLRYIDMENYQKYFCYKKKVTTIN</sequence>
<evidence type="ECO:0000313" key="1">
    <source>
        <dbReference type="EMBL" id="KAJ8319079.1"/>
    </source>
</evidence>
<dbReference type="EMBL" id="JARBDR010000214">
    <property type="protein sequence ID" value="KAJ8319079.1"/>
    <property type="molecule type" value="Genomic_DNA"/>
</dbReference>
<protein>
    <submittedName>
        <fullName evidence="1">Uncharacterized protein</fullName>
    </submittedName>
</protein>
<comment type="caution">
    <text evidence="1">The sequence shown here is derived from an EMBL/GenBank/DDBJ whole genome shotgun (WGS) entry which is preliminary data.</text>
</comment>
<evidence type="ECO:0000313" key="2">
    <source>
        <dbReference type="Proteomes" id="UP001217089"/>
    </source>
</evidence>
<accession>A0ABQ9FP78</accession>
<proteinExistence type="predicted"/>
<dbReference type="InterPro" id="IPR032675">
    <property type="entry name" value="LRR_dom_sf"/>
</dbReference>
<keyword evidence="2" id="KW-1185">Reference proteome</keyword>
<name>A0ABQ9FP78_TEGGR</name>
<dbReference type="Proteomes" id="UP001217089">
    <property type="component" value="Unassembled WGS sequence"/>
</dbReference>
<reference evidence="1 2" key="1">
    <citation type="submission" date="2022-12" db="EMBL/GenBank/DDBJ databases">
        <title>Chromosome-level genome of Tegillarca granosa.</title>
        <authorList>
            <person name="Kim J."/>
        </authorList>
    </citation>
    <scope>NUCLEOTIDE SEQUENCE [LARGE SCALE GENOMIC DNA]</scope>
    <source>
        <strain evidence="1">Teg-2019</strain>
        <tissue evidence="1">Adductor muscle</tissue>
    </source>
</reference>
<dbReference type="Gene3D" id="3.80.10.10">
    <property type="entry name" value="Ribonuclease Inhibitor"/>
    <property type="match status" value="1"/>
</dbReference>
<dbReference type="SUPFAM" id="SSF52047">
    <property type="entry name" value="RNI-like"/>
    <property type="match status" value="1"/>
</dbReference>
<gene>
    <name evidence="1" type="ORF">KUTeg_004170</name>
</gene>
<organism evidence="1 2">
    <name type="scientific">Tegillarca granosa</name>
    <name type="common">Malaysian cockle</name>
    <name type="synonym">Anadara granosa</name>
    <dbReference type="NCBI Taxonomy" id="220873"/>
    <lineage>
        <taxon>Eukaryota</taxon>
        <taxon>Metazoa</taxon>
        <taxon>Spiralia</taxon>
        <taxon>Lophotrochozoa</taxon>
        <taxon>Mollusca</taxon>
        <taxon>Bivalvia</taxon>
        <taxon>Autobranchia</taxon>
        <taxon>Pteriomorphia</taxon>
        <taxon>Arcoida</taxon>
        <taxon>Arcoidea</taxon>
        <taxon>Arcidae</taxon>
        <taxon>Tegillarca</taxon>
    </lineage>
</organism>